<evidence type="ECO:0000256" key="1">
    <source>
        <dbReference type="SAM" id="Phobius"/>
    </source>
</evidence>
<proteinExistence type="predicted"/>
<keyword evidence="1" id="KW-0472">Membrane</keyword>
<feature type="transmembrane region" description="Helical" evidence="1">
    <location>
        <begin position="12"/>
        <end position="31"/>
    </location>
</feature>
<keyword evidence="1" id="KW-0812">Transmembrane</keyword>
<name>A0A6P0EX88_9ACTN</name>
<reference evidence="2 4" key="1">
    <citation type="submission" date="2020-01" db="EMBL/GenBank/DDBJ databases">
        <title>the WGS Modestobacter muralis CPCC 204518.</title>
        <authorList>
            <person name="Jiang Z."/>
        </authorList>
    </citation>
    <scope>NUCLEOTIDE SEQUENCE [LARGE SCALE GENOMIC DNA]</scope>
    <source>
        <strain evidence="2 4">DSM 100205</strain>
    </source>
</reference>
<organism evidence="2 4">
    <name type="scientific">Modestobacter muralis</name>
    <dbReference type="NCBI Taxonomy" id="1608614"/>
    <lineage>
        <taxon>Bacteria</taxon>
        <taxon>Bacillati</taxon>
        <taxon>Actinomycetota</taxon>
        <taxon>Actinomycetes</taxon>
        <taxon>Geodermatophilales</taxon>
        <taxon>Geodermatophilaceae</taxon>
        <taxon>Modestobacter</taxon>
    </lineage>
</organism>
<evidence type="ECO:0000313" key="5">
    <source>
        <dbReference type="Proteomes" id="UP000471152"/>
    </source>
</evidence>
<reference evidence="3 5" key="2">
    <citation type="submission" date="2020-02" db="EMBL/GenBank/DDBJ databases">
        <title>The WGS of Modestobacter muralis DSM 100205.</title>
        <authorList>
            <person name="Jiang Z."/>
        </authorList>
    </citation>
    <scope>NUCLEOTIDE SEQUENCE [LARGE SCALE GENOMIC DNA]</scope>
    <source>
        <strain evidence="3 5">DSM 100205</strain>
    </source>
</reference>
<sequence length="66" mass="7046">MRAYRRKRRNVRIGQVLMALGVLIAVTHWLGHIGAFGDQPSGFVDLVAGYPAAAVVFILGAVLAGQ</sequence>
<dbReference type="AlphaFoldDB" id="A0A6P0EX88"/>
<evidence type="ECO:0000313" key="3">
    <source>
        <dbReference type="EMBL" id="NEN52358.1"/>
    </source>
</evidence>
<keyword evidence="4" id="KW-1185">Reference proteome</keyword>
<protein>
    <submittedName>
        <fullName evidence="2">Uncharacterized protein</fullName>
    </submittedName>
</protein>
<evidence type="ECO:0000313" key="2">
    <source>
        <dbReference type="EMBL" id="NEK95470.1"/>
    </source>
</evidence>
<evidence type="ECO:0000313" key="4">
    <source>
        <dbReference type="Proteomes" id="UP000468828"/>
    </source>
</evidence>
<feature type="transmembrane region" description="Helical" evidence="1">
    <location>
        <begin position="43"/>
        <end position="64"/>
    </location>
</feature>
<dbReference type="EMBL" id="JAAGWH010000041">
    <property type="protein sequence ID" value="NEK95470.1"/>
    <property type="molecule type" value="Genomic_DNA"/>
</dbReference>
<comment type="caution">
    <text evidence="2">The sequence shown here is derived from an EMBL/GenBank/DDBJ whole genome shotgun (WGS) entry which is preliminary data.</text>
</comment>
<dbReference type="Proteomes" id="UP000471152">
    <property type="component" value="Unassembled WGS sequence"/>
</dbReference>
<keyword evidence="1" id="KW-1133">Transmembrane helix</keyword>
<gene>
    <name evidence="3" type="ORF">G3R41_15690</name>
    <name evidence="2" type="ORF">GCU67_15040</name>
</gene>
<dbReference type="Proteomes" id="UP000468828">
    <property type="component" value="Unassembled WGS sequence"/>
</dbReference>
<dbReference type="EMBL" id="JAAGWB010000043">
    <property type="protein sequence ID" value="NEN52358.1"/>
    <property type="molecule type" value="Genomic_DNA"/>
</dbReference>
<accession>A0A6P0EX88</accession>